<keyword evidence="4" id="KW-0547">Nucleotide-binding</keyword>
<dbReference type="GO" id="GO:0016887">
    <property type="term" value="F:ATP hydrolysis activity"/>
    <property type="evidence" value="ECO:0007669"/>
    <property type="project" value="InterPro"/>
</dbReference>
<proteinExistence type="inferred from homology"/>
<dbReference type="InterPro" id="IPR027417">
    <property type="entry name" value="P-loop_NTPase"/>
</dbReference>
<evidence type="ECO:0000256" key="4">
    <source>
        <dbReference type="ARBA" id="ARBA00022741"/>
    </source>
</evidence>
<comment type="caution">
    <text evidence="7">The sequence shown here is derived from an EMBL/GenBank/DDBJ whole genome shotgun (WGS) entry which is preliminary data.</text>
</comment>
<gene>
    <name evidence="7" type="ORF">SAOR_02175</name>
</gene>
<dbReference type="Gene3D" id="3.40.50.300">
    <property type="entry name" value="P-loop containing nucleotide triphosphate hydrolases"/>
    <property type="match status" value="1"/>
</dbReference>
<keyword evidence="8" id="KW-1185">Reference proteome</keyword>
<keyword evidence="2" id="KW-0813">Transport</keyword>
<dbReference type="InterPro" id="IPR017871">
    <property type="entry name" value="ABC_transporter-like_CS"/>
</dbReference>
<sequence length="257" mass="27785">MSGAADTPDRAALAVEEVSKSYGSLKALDTLSIAVARGEFVALLGPNGAGKSTLFQLLTGLFVPDEGRIEVAGHDMRHESRAALAKLGVVFQQPTLDLDLSVAANLRFHTRLHGMGRAAKRRIEDELARIGLAERSREAARNLSGGNRRKVELARALLHDPALLLMDEPTVGLDPGSRELLVDYVHQLCRDRGMGVLWATHLVDEAERAHRVIVLHQGQRIAVDTPAALRERAGTNSLGAAFMALTGETPQKKEETV</sequence>
<evidence type="ECO:0000256" key="1">
    <source>
        <dbReference type="ARBA" id="ARBA00005417"/>
    </source>
</evidence>
<evidence type="ECO:0000259" key="6">
    <source>
        <dbReference type="PROSITE" id="PS50893"/>
    </source>
</evidence>
<dbReference type="PROSITE" id="PS00211">
    <property type="entry name" value="ABC_TRANSPORTER_1"/>
    <property type="match status" value="1"/>
</dbReference>
<protein>
    <submittedName>
        <fullName evidence="7">ABC transporter ATP-binding protein</fullName>
    </submittedName>
</protein>
<dbReference type="AlphaFoldDB" id="A0A423PWC5"/>
<dbReference type="SUPFAM" id="SSF52540">
    <property type="entry name" value="P-loop containing nucleoside triphosphate hydrolases"/>
    <property type="match status" value="1"/>
</dbReference>
<accession>A0A423PWC5</accession>
<evidence type="ECO:0000256" key="2">
    <source>
        <dbReference type="ARBA" id="ARBA00022448"/>
    </source>
</evidence>
<dbReference type="EMBL" id="AYKH01000002">
    <property type="protein sequence ID" value="ROO29910.1"/>
    <property type="molecule type" value="Genomic_DNA"/>
</dbReference>
<evidence type="ECO:0000313" key="8">
    <source>
        <dbReference type="Proteomes" id="UP000283993"/>
    </source>
</evidence>
<evidence type="ECO:0000313" key="7">
    <source>
        <dbReference type="EMBL" id="ROO29910.1"/>
    </source>
</evidence>
<dbReference type="PANTHER" id="PTHR42711:SF5">
    <property type="entry name" value="ABC TRANSPORTER ATP-BINDING PROTEIN NATA"/>
    <property type="match status" value="1"/>
</dbReference>
<evidence type="ECO:0000256" key="3">
    <source>
        <dbReference type="ARBA" id="ARBA00022458"/>
    </source>
</evidence>
<dbReference type="RefSeq" id="WP_123630029.1">
    <property type="nucleotide sequence ID" value="NZ_AYKH01000002.1"/>
</dbReference>
<dbReference type="PROSITE" id="PS50893">
    <property type="entry name" value="ABC_TRANSPORTER_2"/>
    <property type="match status" value="1"/>
</dbReference>
<dbReference type="Pfam" id="PF00005">
    <property type="entry name" value="ABC_tran"/>
    <property type="match status" value="1"/>
</dbReference>
<evidence type="ECO:0000256" key="5">
    <source>
        <dbReference type="ARBA" id="ARBA00022840"/>
    </source>
</evidence>
<dbReference type="NCBIfam" id="TIGR03864">
    <property type="entry name" value="PQQ_ABC_ATP"/>
    <property type="match status" value="1"/>
</dbReference>
<feature type="domain" description="ABC transporter" evidence="6">
    <location>
        <begin position="13"/>
        <end position="242"/>
    </location>
</feature>
<dbReference type="InterPro" id="IPR003439">
    <property type="entry name" value="ABC_transporter-like_ATP-bd"/>
</dbReference>
<dbReference type="SMART" id="SM00382">
    <property type="entry name" value="AAA"/>
    <property type="match status" value="1"/>
</dbReference>
<keyword evidence="5 7" id="KW-0067">ATP-binding</keyword>
<organism evidence="7 8">
    <name type="scientific">Salinisphaera orenii MK-B5</name>
    <dbReference type="NCBI Taxonomy" id="856730"/>
    <lineage>
        <taxon>Bacteria</taxon>
        <taxon>Pseudomonadati</taxon>
        <taxon>Pseudomonadota</taxon>
        <taxon>Gammaproteobacteria</taxon>
        <taxon>Salinisphaerales</taxon>
        <taxon>Salinisphaeraceae</taxon>
        <taxon>Salinisphaera</taxon>
    </lineage>
</organism>
<dbReference type="InterPro" id="IPR003593">
    <property type="entry name" value="AAA+_ATPase"/>
</dbReference>
<name>A0A423PWC5_9GAMM</name>
<keyword evidence="3" id="KW-0536">Nodulation</keyword>
<dbReference type="InterPro" id="IPR022467">
    <property type="entry name" value="ABC_transprt_ATP-bd_su_PQQ"/>
</dbReference>
<comment type="similarity">
    <text evidence="1">Belongs to the ABC transporter superfamily.</text>
</comment>
<dbReference type="PANTHER" id="PTHR42711">
    <property type="entry name" value="ABC TRANSPORTER ATP-BINDING PROTEIN"/>
    <property type="match status" value="1"/>
</dbReference>
<dbReference type="Proteomes" id="UP000283993">
    <property type="component" value="Unassembled WGS sequence"/>
</dbReference>
<dbReference type="GO" id="GO:0005524">
    <property type="term" value="F:ATP binding"/>
    <property type="evidence" value="ECO:0007669"/>
    <property type="project" value="UniProtKB-KW"/>
</dbReference>
<reference evidence="7 8" key="1">
    <citation type="submission" date="2013-10" db="EMBL/GenBank/DDBJ databases">
        <title>Salinisphaera orenii MK-B5 Genome Sequencing.</title>
        <authorList>
            <person name="Lai Q."/>
            <person name="Li C."/>
            <person name="Shao Z."/>
        </authorList>
    </citation>
    <scope>NUCLEOTIDE SEQUENCE [LARGE SCALE GENOMIC DNA]</scope>
    <source>
        <strain evidence="7 8">MK-B5</strain>
    </source>
</reference>
<dbReference type="InterPro" id="IPR050763">
    <property type="entry name" value="ABC_transporter_ATP-binding"/>
</dbReference>